<feature type="region of interest" description="Disordered" evidence="2">
    <location>
        <begin position="1381"/>
        <end position="1525"/>
    </location>
</feature>
<accession>A0AAN9A638</accession>
<organism evidence="3 4">
    <name type="scientific">Halocaridina rubra</name>
    <name type="common">Hawaiian red shrimp</name>
    <dbReference type="NCBI Taxonomy" id="373956"/>
    <lineage>
        <taxon>Eukaryota</taxon>
        <taxon>Metazoa</taxon>
        <taxon>Ecdysozoa</taxon>
        <taxon>Arthropoda</taxon>
        <taxon>Crustacea</taxon>
        <taxon>Multicrustacea</taxon>
        <taxon>Malacostraca</taxon>
        <taxon>Eumalacostraca</taxon>
        <taxon>Eucarida</taxon>
        <taxon>Decapoda</taxon>
        <taxon>Pleocyemata</taxon>
        <taxon>Caridea</taxon>
        <taxon>Atyoidea</taxon>
        <taxon>Atyidae</taxon>
        <taxon>Halocaridina</taxon>
    </lineage>
</organism>
<reference evidence="3 4" key="1">
    <citation type="submission" date="2023-11" db="EMBL/GenBank/DDBJ databases">
        <title>Halocaridina rubra genome assembly.</title>
        <authorList>
            <person name="Smith C."/>
        </authorList>
    </citation>
    <scope>NUCLEOTIDE SEQUENCE [LARGE SCALE GENOMIC DNA]</scope>
    <source>
        <strain evidence="3">EP-1</strain>
        <tissue evidence="3">Whole</tissue>
    </source>
</reference>
<feature type="compositionally biased region" description="Polar residues" evidence="2">
    <location>
        <begin position="693"/>
        <end position="707"/>
    </location>
</feature>
<gene>
    <name evidence="3" type="ORF">SK128_028534</name>
</gene>
<feature type="region of interest" description="Disordered" evidence="2">
    <location>
        <begin position="691"/>
        <end position="830"/>
    </location>
</feature>
<sequence>MVAALQQQWCGSLGMGEADEVGERPPTTTANTTFSQAAAWRKHDESSSSTLLVPYVQEAAPLTGQLTNSRKTLQEATSEVAAIDVYHHDHSAVQDKLQIVGLRVSEAAGEARQLISRTKSHYITEGRSLPQEIGTQLTQLELEAESAVAKMEDEHQEAKRARTIRFEYNRDVESVQAWIQSAEAKVQDKSVEPHTLKEFLQEIHCEIGSVTDQLERLTRHGHMICQRTSNQNERELVSNTIASLTEQLQQVRNWLEDKKAQVGDSLESWQTFIQLYNSLRSWVERQRNFLSEPLKFATLPEARGKLQEYATAVKDCKWANKQVSEMTAELAKIGQVSNVGPLTDKQAEIEQEKSEVESRMKEVMALLQEMAEEWEQCERKSKDVAGWIEKTRQTLDNPQNKKRSLRDQLASREKALADVTIQKTKLVMAMEKLQVHFRDRMCAEAQVSHENEQLQMRLEDLQASVKEDCKTLEACVHQMDAYQQEIQRLRQQMVGVEQQLRLVSSPTYSPRDRDKAVAEQNVLQGQYEMQQRQIVELTERIYQIDPCEVIPTEQMLETTETSPLTTSLDKQPDGEAQISPLQLISNLTNPQAQDVQVVITEELPSCDVENEVRLLTSVKTSCHHSSSDLMSSETGLQVTWADVAAGRRSPGIYGQCYADSLSETNPQIPIPESQTPSFTCTTTLAEEHHAQEYVSSDTASMEATSQTSKEKETHKDERLFHTKSRPLTYGSFKKSETTEQDARSYKHNQQRDRKLRKKYPADQHSEMQQSTDSQEDVFYDASSRKSSRRSSPRNVPYSRTKFSPRSSPKDSPLATPKTSPKDSPTINLRTEQKDASKYIVKSKQEIDIVTQDKSLSSLAAAWDGKVTYADILKGKLDIKQQYESPAHEIEQAYAHPQTANVIMSDIQQIEVPSGDYASIEQPITYESQTTVGEYSQEILSEIGNTGIQDISRQFDERSACMQVYPRYMEETSYTDNMSLPQEHGVAYQQTVNISMYGIQTLQASTETIDRSSQGLALGHEMDNINYYQELGQFPVTTGYISDTLNVESYSQASDYSVVNETVEECPSIAYEHSIPEMVPPEMVSTRPLPTPPMITPPETPDQYQEDMETIEIAEVPTMIFEPSNVLESSIDHSYTEENSIPNTNTSSPSECAQAVDKSKLSYAQILAMGLKAAPSAVVTHTFGAFKSVMSYVKGPAYSEKNPPVVEQEESHSSVIAEQQKIIALAENASTDRSLGNRKAMQPEIQVTAVTETDNAKIIEDTSQTGTYIPGLLFKETTNKRSRSKSARRKRADVSENISIENGEGSIKTDNESLREDNAKVVESYQAKTLLTKVEEPEDREIHMNVKSSRKIKEAECDIKFSKSYEVKEKLEQNIECAEVSASAQEASQHQATKSSDSEDRRKKKKKRNKSSQKDGVDDLEKALREIEEMEKSGKLQPSQSQKILISEDEKPRRKGSKKSRKIETVVCSKSDSQISTDTSVSEEMSESKHKDIKSEKKKLPKTKGMSNEASANPSNLKQKEMPSKDKAPRIEELPLGKEMQNIQYTTEMMECSRHAVEPVDLVVPVQVAESSIEFPNSALPELTPQTTPDPFSVETLTSINTSTVSSVKAALSHSKNTQNSVNTKHGKSISILTGLEDQSSHDIDQTPHSRQISFPHTELSKGLSSIESQLLDTVSLEVNEVPASCEILQQYAVPSVSKLTENMDTDNISVTTLTKAQPSTDKCTVSEEVPSMRESFNLPVPDHANDWLDIIEEGGFSLDDEDVDVHPEEMSNSGSLALELPEKQTKLSHTVEKYVSAHQKTTDAVEPDIDSKISHVGSTVETTLLDVEYIETEEEIKETEEERKVPEITSTNIKNLRGSQLITNVEINKENVETEEVTEKAQECNDVPDIIHGNDQITDIICKTESATADTEITALSQDIIQGMVEDIHTYAPGALHTSEKTIDRKPAEIEDVLYEQKDTCVPVEEDINMEFVTEPEVAARKKIILIDDNPVEAEEIVEGEEFDCDYVPENEGTPVSMGEPEVTENVGRKAIKRKIIKKVVIIDGKPVETEVVTKEHEASCDVVASESTVESFSLPNIAYTPLTKVIRKRVIKKTVLVDGSPVETEEVIEEPEEVYEGAALDAAVLDSVSQHETDNTNLKVERKSIIKQTFNVYGEPIESAEILEEPAEEYEAVPASNFQGDFLLEPESLSSTVKTVIRKTIKRVIMVNGEPVEREDISEEPEVISDKDECVSDSESLYHQVQTGAESNIMVDSKPTETEVIADSEEIYAEMVSDDHRMYSDINPSITSNIVKKHIIDGKLVEEEEVTEEPEDIIKDKNYADLQIVTESQPKIIDSSIKRVIKKRIIKKVVIIDGKPVETEEEIEEPEEVGIEGPIDVTKAICDDDIDIKSICHGLTEDKPLQSRNDMYDVGDMILENTLCGSVPSQVIGESERHRICGTETADGRPVEDDEANEKYSSAKEIVPRCTIENVSGGVTEIASTSIPDDLGEKMNKMAFTLDDKSVGAEQSVEESDDISDVNTRYKYSSETISSQDAATSVEIINKVTRKSIMMDGKHMESGSC</sequence>
<dbReference type="EMBL" id="JAXCGZ010004265">
    <property type="protein sequence ID" value="KAK7082011.1"/>
    <property type="molecule type" value="Genomic_DNA"/>
</dbReference>
<feature type="compositionally biased region" description="Polar residues" evidence="2">
    <location>
        <begin position="1467"/>
        <end position="1482"/>
    </location>
</feature>
<evidence type="ECO:0000313" key="4">
    <source>
        <dbReference type="Proteomes" id="UP001381693"/>
    </source>
</evidence>
<dbReference type="PANTHER" id="PTHR45615">
    <property type="entry name" value="MYOSIN HEAVY CHAIN, NON-MUSCLE"/>
    <property type="match status" value="1"/>
</dbReference>
<feature type="coiled-coil region" evidence="1">
    <location>
        <begin position="444"/>
        <end position="499"/>
    </location>
</feature>
<feature type="compositionally biased region" description="Polar residues" evidence="2">
    <location>
        <begin position="1504"/>
        <end position="1516"/>
    </location>
</feature>
<feature type="compositionally biased region" description="Polar residues" evidence="2">
    <location>
        <begin position="816"/>
        <end position="829"/>
    </location>
</feature>
<keyword evidence="4" id="KW-1185">Reference proteome</keyword>
<feature type="compositionally biased region" description="Basic residues" evidence="2">
    <location>
        <begin position="1401"/>
        <end position="1410"/>
    </location>
</feature>
<comment type="caution">
    <text evidence="3">The sequence shown here is derived from an EMBL/GenBank/DDBJ whole genome shotgun (WGS) entry which is preliminary data.</text>
</comment>
<evidence type="ECO:0000256" key="1">
    <source>
        <dbReference type="SAM" id="Coils"/>
    </source>
</evidence>
<feature type="compositionally biased region" description="Basic and acidic residues" evidence="2">
    <location>
        <begin position="733"/>
        <end position="752"/>
    </location>
</feature>
<keyword evidence="1" id="KW-0175">Coiled coil</keyword>
<feature type="compositionally biased region" description="Basic and acidic residues" evidence="2">
    <location>
        <begin position="1485"/>
        <end position="1494"/>
    </location>
</feature>
<feature type="coiled-coil region" evidence="1">
    <location>
        <begin position="342"/>
        <end position="380"/>
    </location>
</feature>
<evidence type="ECO:0000313" key="3">
    <source>
        <dbReference type="EMBL" id="KAK7082011.1"/>
    </source>
</evidence>
<dbReference type="InterPro" id="IPR018159">
    <property type="entry name" value="Spectrin/alpha-actinin"/>
</dbReference>
<feature type="compositionally biased region" description="Low complexity" evidence="2">
    <location>
        <begin position="1381"/>
        <end position="1394"/>
    </location>
</feature>
<dbReference type="CDD" id="cd00176">
    <property type="entry name" value="SPEC"/>
    <property type="match status" value="1"/>
</dbReference>
<feature type="compositionally biased region" description="Basic and acidic residues" evidence="2">
    <location>
        <begin position="708"/>
        <end position="720"/>
    </location>
</feature>
<dbReference type="Gene3D" id="1.20.58.60">
    <property type="match status" value="1"/>
</dbReference>
<dbReference type="SUPFAM" id="SSF46966">
    <property type="entry name" value="Spectrin repeat"/>
    <property type="match status" value="1"/>
</dbReference>
<protein>
    <recommendedName>
        <fullName evidence="5">KASH domain-containing protein</fullName>
    </recommendedName>
</protein>
<name>A0AAN9A638_HALRR</name>
<evidence type="ECO:0008006" key="5">
    <source>
        <dbReference type="Google" id="ProtNLM"/>
    </source>
</evidence>
<feature type="compositionally biased region" description="Basic and acidic residues" evidence="2">
    <location>
        <begin position="1411"/>
        <end position="1433"/>
    </location>
</feature>
<dbReference type="PANTHER" id="PTHR45615:SF80">
    <property type="entry name" value="GRIP DOMAIN-CONTAINING PROTEIN"/>
    <property type="match status" value="1"/>
</dbReference>
<proteinExistence type="predicted"/>
<dbReference type="Proteomes" id="UP001381693">
    <property type="component" value="Unassembled WGS sequence"/>
</dbReference>
<dbReference type="SMART" id="SM00150">
    <property type="entry name" value="SPEC"/>
    <property type="match status" value="2"/>
</dbReference>
<evidence type="ECO:0000256" key="2">
    <source>
        <dbReference type="SAM" id="MobiDB-lite"/>
    </source>
</evidence>